<feature type="signal peptide" evidence="20">
    <location>
        <begin position="1"/>
        <end position="20"/>
    </location>
</feature>
<evidence type="ECO:0000259" key="21">
    <source>
        <dbReference type="PROSITE" id="PS51412"/>
    </source>
</evidence>
<comment type="similarity">
    <text evidence="2">Belongs to the MPEG1 family.</text>
</comment>
<dbReference type="Proteomes" id="UP000504632">
    <property type="component" value="Chromosome 1"/>
</dbReference>
<dbReference type="InterPro" id="IPR039707">
    <property type="entry name" value="MPEG1"/>
</dbReference>
<evidence type="ECO:0000256" key="13">
    <source>
        <dbReference type="ARBA" id="ARBA00023157"/>
    </source>
</evidence>
<dbReference type="GO" id="GO:0030670">
    <property type="term" value="C:phagocytic vesicle membrane"/>
    <property type="evidence" value="ECO:0007669"/>
    <property type="project" value="UniProtKB-SubCell"/>
</dbReference>
<keyword evidence="12 19" id="KW-0472">Membrane</keyword>
<dbReference type="AlphaFoldDB" id="A0A6J2ULQ2"/>
<dbReference type="RefSeq" id="XP_030620968.1">
    <property type="nucleotide sequence ID" value="XM_030765108.1"/>
</dbReference>
<proteinExistence type="inferred from homology"/>
<evidence type="ECO:0000256" key="8">
    <source>
        <dbReference type="ARBA" id="ARBA00022843"/>
    </source>
</evidence>
<evidence type="ECO:0000256" key="2">
    <source>
        <dbReference type="ARBA" id="ARBA00007256"/>
    </source>
</evidence>
<evidence type="ECO:0000256" key="15">
    <source>
        <dbReference type="ARBA" id="ARBA00023329"/>
    </source>
</evidence>
<evidence type="ECO:0000256" key="18">
    <source>
        <dbReference type="ARBA" id="ARBA00045689"/>
    </source>
</evidence>
<keyword evidence="5" id="KW-0399">Innate immunity</keyword>
<comment type="function">
    <text evidence="18">Pore-forming protein involved in both innate and adaptive immunity. Plays a central role in antigen cross-presentation in dendritic cells by forming a pore in antigen-containing compartments, thereby promoting delivery of antigens for cross-presentation. Also involved in innate immune response following bacterial infection; shows antibacterial activity against a wide spectrum of Gram-positive, Gram-negative and acid-fast bacteria. Reduces the viability of the intracytosolic pathogen L.monocytogenes by inhibiting acidification of the phagocytic vacuole of host cells which restricts bacterial translocation from the vacuole to the cytosol. Required for the antibacterial activity of reactive oxygen species and nitric oxide.</text>
</comment>
<evidence type="ECO:0000313" key="22">
    <source>
        <dbReference type="Proteomes" id="UP000504632"/>
    </source>
</evidence>
<dbReference type="PROSITE" id="PS51412">
    <property type="entry name" value="MACPF_2"/>
    <property type="match status" value="1"/>
</dbReference>
<evidence type="ECO:0000256" key="7">
    <source>
        <dbReference type="ARBA" id="ARBA00022729"/>
    </source>
</evidence>
<evidence type="ECO:0000256" key="3">
    <source>
        <dbReference type="ARBA" id="ARBA00021365"/>
    </source>
</evidence>
<comment type="subcellular location">
    <subcellularLocation>
        <location evidence="1">Cytoplasmic vesicle</location>
        <location evidence="1">Phagosome membrane</location>
        <topology evidence="1">Multi-pass membrane protein</topology>
    </subcellularLocation>
</comment>
<organism evidence="22 23">
    <name type="scientific">Chanos chanos</name>
    <name type="common">Milkfish</name>
    <name type="synonym">Mugil chanos</name>
    <dbReference type="NCBI Taxonomy" id="29144"/>
    <lineage>
        <taxon>Eukaryota</taxon>
        <taxon>Metazoa</taxon>
        <taxon>Chordata</taxon>
        <taxon>Craniata</taxon>
        <taxon>Vertebrata</taxon>
        <taxon>Euteleostomi</taxon>
        <taxon>Actinopterygii</taxon>
        <taxon>Neopterygii</taxon>
        <taxon>Teleostei</taxon>
        <taxon>Ostariophysi</taxon>
        <taxon>Gonorynchiformes</taxon>
        <taxon>Chanidae</taxon>
        <taxon>Chanos</taxon>
    </lineage>
</organism>
<sequence>MGLIAVVLLMLASFCGVCDLFPHVRPDNGLRECRRNLSLTALEVLPGGGWDNLRNMDMGRVMNLSYSQCQTTEDGTYFIPDEVFVIPQKISGVETSSEIIDSWLDHQSSTAQSINSDASFITTLNAKFSVENQRVKIHQIEDNSVTTRVQVRNHLYTVKAYPDFTVDIRFAEQVQEIADAIENNQTRRATYLSEKLVLDYGTHVLTSIDVGATLVQEDYLRATYVYSSETDKFNITASAGLNFFDKVKFDIGSKESKETSEIRSYRSNITYSLIQSHGGALFYPGISLQKWQESTLNNLVAIDRAGLPIHYFLNPLMFPELPVPTLRKLAHRVSKAVELYYKINSRPGCVDPTSQNFNFQANIDDGSCDGPATNLSFGGVYQNCTMQTSDAGPICQELAQENPDTGSFSCREPYIPTLLRSEKREEGYTQYECSRSCHSCWIFFDCCDEVCGDFYHVRRAVINTYWCSTNQKTAKFSGYLFGGLYGPTLQNPFTKTRSCPLNFFPRKFLSDGLMICLSNEYETAVGQAFGGFFSCEAGNPMAGGQAHCPPQFSQHLAEISDGCQVLFCVKSNAFSESKLLPIHLPPFKRASLINMLTTNTVAVLTEGDQAWVRVAGTKMWKLATPEEIGHLEKTLKGVGPQISVGGRIGIAITVIVVTTLVIVWIVWGIKKKRRLSGFRANSGYEEIHGRAEVRQQENLDESPTQPLLA</sequence>
<evidence type="ECO:0000256" key="6">
    <source>
        <dbReference type="ARBA" id="ARBA00022692"/>
    </source>
</evidence>
<evidence type="ECO:0000256" key="16">
    <source>
        <dbReference type="ARBA" id="ARBA00030728"/>
    </source>
</evidence>
<keyword evidence="22" id="KW-1185">Reference proteome</keyword>
<keyword evidence="8" id="KW-0832">Ubl conjugation</keyword>
<evidence type="ECO:0000256" key="11">
    <source>
        <dbReference type="ARBA" id="ARBA00023130"/>
    </source>
</evidence>
<dbReference type="SMART" id="SM00457">
    <property type="entry name" value="MACPF"/>
    <property type="match status" value="1"/>
</dbReference>
<name>A0A6J2ULQ2_CHACN</name>
<dbReference type="InterPro" id="IPR020864">
    <property type="entry name" value="MACPF"/>
</dbReference>
<feature type="domain" description="MACPF" evidence="21">
    <location>
        <begin position="29"/>
        <end position="344"/>
    </location>
</feature>
<gene>
    <name evidence="23" type="primary">LOC115804593</name>
</gene>
<keyword evidence="13" id="KW-1015">Disulfide bond</keyword>
<evidence type="ECO:0000256" key="12">
    <source>
        <dbReference type="ARBA" id="ARBA00023136"/>
    </source>
</evidence>
<protein>
    <recommendedName>
        <fullName evidence="3">Macrophage-expressed gene 1 protein</fullName>
    </recommendedName>
    <alternativeName>
        <fullName evidence="16">Perforin-2</fullName>
    </alternativeName>
</protein>
<keyword evidence="10 19" id="KW-1133">Transmembrane helix</keyword>
<evidence type="ECO:0000256" key="20">
    <source>
        <dbReference type="SAM" id="SignalP"/>
    </source>
</evidence>
<evidence type="ECO:0000313" key="23">
    <source>
        <dbReference type="RefSeq" id="XP_030620968.1"/>
    </source>
</evidence>
<keyword evidence="7 20" id="KW-0732">Signal</keyword>
<dbReference type="PANTHER" id="PTHR31463:SF4">
    <property type="entry name" value="MACROPHAGE-EXPRESSED GENE 1 PROTEIN"/>
    <property type="match status" value="1"/>
</dbReference>
<comment type="function">
    <text evidence="17">Pore-forming protein that plays a central role in antigen cross-presentation in dendritic cells by mediating delivery of antigens for cross-presentation. Dendritic cells bridge innate and adaptive immunity by capturing exogenous antigens on MHC class-I molecules and presenting them to naive CD8(+) T-cells. Acts by forming a pore in antigen-containing compartments, promoting the release of antigens into the cytosol, enabling generation of MHCI:peptide complexes and T-cell priming.</text>
</comment>
<dbReference type="OrthoDB" id="5950457at2759"/>
<dbReference type="GO" id="GO:0002250">
    <property type="term" value="P:adaptive immune response"/>
    <property type="evidence" value="ECO:0007669"/>
    <property type="project" value="UniProtKB-KW"/>
</dbReference>
<dbReference type="GeneID" id="115804593"/>
<reference evidence="23" key="1">
    <citation type="submission" date="2025-08" db="UniProtKB">
        <authorList>
            <consortium name="RefSeq"/>
        </authorList>
    </citation>
    <scope>IDENTIFICATION</scope>
</reference>
<keyword evidence="11" id="KW-1064">Adaptive immunity</keyword>
<evidence type="ECO:0000256" key="9">
    <source>
        <dbReference type="ARBA" id="ARBA00022859"/>
    </source>
</evidence>
<dbReference type="InParanoid" id="A0A6J2ULQ2"/>
<evidence type="ECO:0000256" key="19">
    <source>
        <dbReference type="SAM" id="Phobius"/>
    </source>
</evidence>
<keyword evidence="14" id="KW-0325">Glycoprotein</keyword>
<keyword evidence="9" id="KW-0391">Immunity</keyword>
<evidence type="ECO:0000256" key="1">
    <source>
        <dbReference type="ARBA" id="ARBA00004265"/>
    </source>
</evidence>
<dbReference type="GO" id="GO:0045087">
    <property type="term" value="P:innate immune response"/>
    <property type="evidence" value="ECO:0007669"/>
    <property type="project" value="UniProtKB-KW"/>
</dbReference>
<accession>A0A6J2ULQ2</accession>
<keyword evidence="6 19" id="KW-0812">Transmembrane</keyword>
<keyword evidence="4" id="KW-1134">Transmembrane beta strand</keyword>
<feature type="chain" id="PRO_5027008717" description="Macrophage-expressed gene 1 protein" evidence="20">
    <location>
        <begin position="21"/>
        <end position="709"/>
    </location>
</feature>
<evidence type="ECO:0000256" key="17">
    <source>
        <dbReference type="ARBA" id="ARBA00045657"/>
    </source>
</evidence>
<dbReference type="PANTHER" id="PTHR31463">
    <property type="entry name" value="MACROPHAGE-EXPRESSED GENE 1 PROTEIN"/>
    <property type="match status" value="1"/>
</dbReference>
<feature type="transmembrane region" description="Helical" evidence="19">
    <location>
        <begin position="648"/>
        <end position="669"/>
    </location>
</feature>
<evidence type="ECO:0000256" key="4">
    <source>
        <dbReference type="ARBA" id="ARBA00022452"/>
    </source>
</evidence>
<evidence type="ECO:0000256" key="5">
    <source>
        <dbReference type="ARBA" id="ARBA00022588"/>
    </source>
</evidence>
<dbReference type="CDD" id="cd22579">
    <property type="entry name" value="MPEG1_P2"/>
    <property type="match status" value="1"/>
</dbReference>
<keyword evidence="15" id="KW-0968">Cytoplasmic vesicle</keyword>
<evidence type="ECO:0000256" key="10">
    <source>
        <dbReference type="ARBA" id="ARBA00022989"/>
    </source>
</evidence>
<dbReference type="Pfam" id="PF01823">
    <property type="entry name" value="MACPF"/>
    <property type="match status" value="1"/>
</dbReference>
<evidence type="ECO:0000256" key="14">
    <source>
        <dbReference type="ARBA" id="ARBA00023180"/>
    </source>
</evidence>